<organism evidence="3 4">
    <name type="scientific">Pseudochelatococcus lubricantis</name>
    <dbReference type="NCBI Taxonomy" id="1538102"/>
    <lineage>
        <taxon>Bacteria</taxon>
        <taxon>Pseudomonadati</taxon>
        <taxon>Pseudomonadota</taxon>
        <taxon>Alphaproteobacteria</taxon>
        <taxon>Hyphomicrobiales</taxon>
        <taxon>Chelatococcaceae</taxon>
        <taxon>Pseudochelatococcus</taxon>
    </lineage>
</organism>
<accession>A0ABX0V3C9</accession>
<dbReference type="InterPro" id="IPR012480">
    <property type="entry name" value="Hepar_II_III_C"/>
</dbReference>
<dbReference type="Proteomes" id="UP001429580">
    <property type="component" value="Unassembled WGS sequence"/>
</dbReference>
<evidence type="ECO:0000256" key="1">
    <source>
        <dbReference type="ARBA" id="ARBA00004196"/>
    </source>
</evidence>
<sequence length="574" mass="62029">MGVDQHRLRLYQLALAKAGRLALGTVLRTFETLDALRRRAPERVVIAPQDLRTADPTEASDIYAGHFSLAGQSIDCRGRSPFEVEPPSEAWAEALAGFTWLRHLGAADSALARANARALVDDFLAARLDRRGIATRPAVVARRLLVFLSQSPLVLDGADHAFYRRFMRALARGVRQLSGSVCGALQGEKKLLALIALAMAGLCLDNLGRLQRNASRKLGEELARQILPDGGHISRNPRVLVTLLTELLPLRQVYAARGVSPPPQMLGAIDRMMPMLRMFRHGEGSLALFNGMGRTQVDLIATLLAYDDTRSRAIQHAPHSGYERLEAEDLVLIADVGAPPPPACSTEAHAGCLSFELSVGRSRLIVNCGAPRHGSLFPLFAARSTAAHSTVTVGDTSSCLFAGAGSGASLAARLERWLGRWLGTPILGGIENIEVNRGAASSGTQTLGAAHDGYSARFGLVHQRRWRLDGARGTLDGEDAFIAADPMQEAAAATVRFHLHPLVRTSRSHDGHSVLMLLPDGQGWSFEAEHGTLSIEESVFLSAVDGARRGEQIVVTVDPAEVTLLRWRFSRLEV</sequence>
<feature type="domain" description="Heparinase II/III-like C-terminal" evidence="2">
    <location>
        <begin position="310"/>
        <end position="567"/>
    </location>
</feature>
<comment type="subcellular location">
    <subcellularLocation>
        <location evidence="1">Cell envelope</location>
    </subcellularLocation>
</comment>
<evidence type="ECO:0000259" key="2">
    <source>
        <dbReference type="Pfam" id="PF07940"/>
    </source>
</evidence>
<dbReference type="Pfam" id="PF07940">
    <property type="entry name" value="Hepar_II_III_C"/>
    <property type="match status" value="1"/>
</dbReference>
<comment type="caution">
    <text evidence="3">The sequence shown here is derived from an EMBL/GenBank/DDBJ whole genome shotgun (WGS) entry which is preliminary data.</text>
</comment>
<evidence type="ECO:0000313" key="3">
    <source>
        <dbReference type="EMBL" id="NIJ58599.1"/>
    </source>
</evidence>
<dbReference type="EMBL" id="JAASQI010000005">
    <property type="protein sequence ID" value="NIJ58599.1"/>
    <property type="molecule type" value="Genomic_DNA"/>
</dbReference>
<dbReference type="Gene3D" id="1.50.10.100">
    <property type="entry name" value="Chondroitin AC/alginate lyase"/>
    <property type="match status" value="1"/>
</dbReference>
<dbReference type="InterPro" id="IPR008929">
    <property type="entry name" value="Chondroitin_lyas"/>
</dbReference>
<keyword evidence="4" id="KW-1185">Reference proteome</keyword>
<dbReference type="RefSeq" id="WP_343042563.1">
    <property type="nucleotide sequence ID" value="NZ_JAASQI010000005.1"/>
</dbReference>
<dbReference type="Gene3D" id="2.70.98.70">
    <property type="match status" value="1"/>
</dbReference>
<proteinExistence type="predicted"/>
<name>A0ABX0V3C9_9HYPH</name>
<evidence type="ECO:0000313" key="4">
    <source>
        <dbReference type="Proteomes" id="UP001429580"/>
    </source>
</evidence>
<protein>
    <submittedName>
        <fullName evidence="3">Heparinase superfamily protein</fullName>
    </submittedName>
</protein>
<reference evidence="3 4" key="1">
    <citation type="submission" date="2020-03" db="EMBL/GenBank/DDBJ databases">
        <title>Genomic Encyclopedia of Type Strains, Phase IV (KMG-IV): sequencing the most valuable type-strain genomes for metagenomic binning, comparative biology and taxonomic classification.</title>
        <authorList>
            <person name="Goeker M."/>
        </authorList>
    </citation>
    <scope>NUCLEOTIDE SEQUENCE [LARGE SCALE GENOMIC DNA]</scope>
    <source>
        <strain evidence="3 4">DSM 103870</strain>
    </source>
</reference>
<gene>
    <name evidence="3" type="ORF">FHS82_002447</name>
</gene>